<reference evidence="6 7" key="1">
    <citation type="submission" date="2024-02" db="EMBL/GenBank/DDBJ databases">
        <title>Herpetosiphon gulosus NBRC 112829.</title>
        <authorList>
            <person name="Ichikawa N."/>
            <person name="Katano-Makiyama Y."/>
            <person name="Hidaka K."/>
        </authorList>
    </citation>
    <scope>NUCLEOTIDE SEQUENCE [LARGE SCALE GENOMIC DNA]</scope>
    <source>
        <strain evidence="6 7">NBRC 112829</strain>
    </source>
</reference>
<evidence type="ECO:0000313" key="6">
    <source>
        <dbReference type="EMBL" id="GAA5527501.1"/>
    </source>
</evidence>
<evidence type="ECO:0000256" key="3">
    <source>
        <dbReference type="ARBA" id="ARBA00022989"/>
    </source>
</evidence>
<dbReference type="HAMAP" id="MF_00902">
    <property type="entry name" value="TatC"/>
    <property type="match status" value="1"/>
</dbReference>
<sequence length="250" mass="27428">MARSTTALDGTMTLLDHLRELRSRLTKVSIAVLIGMFGGFYIVNSTSFIKYVILSFAGEQGVQTTQVAETFTTYLSTALTLGIAAAMPVIIYQLLAFLAPGLTRTERKWIFIGLPMVILCFLGGLAFGWFVTAPAAIKFLINFGIENTGNLIENKPRLDDFLSILTRLLLINGIVFELPMIMFTLTKLGILNPRKLGGYRRYVVLITVIAAAILTPTGDPANLAFLAVPMYLLFEFGLLLGRLAQPKNAN</sequence>
<keyword evidence="5" id="KW-0811">Translocation</keyword>
<comment type="subcellular location">
    <subcellularLocation>
        <location evidence="5">Cell membrane</location>
        <topology evidence="5">Multi-pass membrane protein</topology>
    </subcellularLocation>
    <subcellularLocation>
        <location evidence="1">Membrane</location>
        <topology evidence="1">Multi-pass membrane protein</topology>
    </subcellularLocation>
</comment>
<comment type="similarity">
    <text evidence="5">Belongs to the TatC family.</text>
</comment>
<dbReference type="PANTHER" id="PTHR30371:SF0">
    <property type="entry name" value="SEC-INDEPENDENT PROTEIN TRANSLOCASE PROTEIN TATC, CHLOROPLASTIC-RELATED"/>
    <property type="match status" value="1"/>
</dbReference>
<dbReference type="Proteomes" id="UP001428290">
    <property type="component" value="Unassembled WGS sequence"/>
</dbReference>
<feature type="transmembrane region" description="Helical" evidence="5">
    <location>
        <begin position="73"/>
        <end position="97"/>
    </location>
</feature>
<keyword evidence="5" id="KW-1003">Cell membrane</keyword>
<dbReference type="PRINTS" id="PR01840">
    <property type="entry name" value="TATCFAMILY"/>
</dbReference>
<dbReference type="Pfam" id="PF00902">
    <property type="entry name" value="TatC"/>
    <property type="match status" value="1"/>
</dbReference>
<feature type="transmembrane region" description="Helical" evidence="5">
    <location>
        <begin position="28"/>
        <end position="53"/>
    </location>
</feature>
<evidence type="ECO:0000256" key="1">
    <source>
        <dbReference type="ARBA" id="ARBA00004141"/>
    </source>
</evidence>
<keyword evidence="5" id="KW-0653">Protein transport</keyword>
<keyword evidence="5" id="KW-0813">Transport</keyword>
<proteinExistence type="inferred from homology"/>
<comment type="function">
    <text evidence="5">Part of the twin-arginine translocation (Tat) system that transports large folded proteins containing a characteristic twin-arginine motif in their signal peptide across membranes.</text>
</comment>
<keyword evidence="4 5" id="KW-0472">Membrane</keyword>
<keyword evidence="2 5" id="KW-0812">Transmembrane</keyword>
<comment type="caution">
    <text evidence="6">The sequence shown here is derived from an EMBL/GenBank/DDBJ whole genome shotgun (WGS) entry which is preliminary data.</text>
</comment>
<dbReference type="PANTHER" id="PTHR30371">
    <property type="entry name" value="SEC-INDEPENDENT PROTEIN TRANSLOCASE PROTEIN TATC"/>
    <property type="match status" value="1"/>
</dbReference>
<evidence type="ECO:0000256" key="5">
    <source>
        <dbReference type="HAMAP-Rule" id="MF_00902"/>
    </source>
</evidence>
<accession>A0ABP9WZM5</accession>
<protein>
    <recommendedName>
        <fullName evidence="5">Sec-independent protein translocase protein TatC</fullName>
    </recommendedName>
</protein>
<dbReference type="NCBIfam" id="TIGR00945">
    <property type="entry name" value="tatC"/>
    <property type="match status" value="1"/>
</dbReference>
<organism evidence="6 7">
    <name type="scientific">Herpetosiphon gulosus</name>
    <dbReference type="NCBI Taxonomy" id="1973496"/>
    <lineage>
        <taxon>Bacteria</taxon>
        <taxon>Bacillati</taxon>
        <taxon>Chloroflexota</taxon>
        <taxon>Chloroflexia</taxon>
        <taxon>Herpetosiphonales</taxon>
        <taxon>Herpetosiphonaceae</taxon>
        <taxon>Herpetosiphon</taxon>
    </lineage>
</organism>
<dbReference type="EMBL" id="BAABRU010000004">
    <property type="protein sequence ID" value="GAA5527501.1"/>
    <property type="molecule type" value="Genomic_DNA"/>
</dbReference>
<feature type="transmembrane region" description="Helical" evidence="5">
    <location>
        <begin position="223"/>
        <end position="244"/>
    </location>
</feature>
<comment type="subunit">
    <text evidence="5">Forms a complex with TatA.</text>
</comment>
<evidence type="ECO:0000256" key="4">
    <source>
        <dbReference type="ARBA" id="ARBA00023136"/>
    </source>
</evidence>
<name>A0ABP9WZM5_9CHLR</name>
<evidence type="ECO:0000313" key="7">
    <source>
        <dbReference type="Proteomes" id="UP001428290"/>
    </source>
</evidence>
<dbReference type="RefSeq" id="WP_345721135.1">
    <property type="nucleotide sequence ID" value="NZ_BAABRU010000004.1"/>
</dbReference>
<feature type="transmembrane region" description="Helical" evidence="5">
    <location>
        <begin position="198"/>
        <end position="217"/>
    </location>
</feature>
<dbReference type="InterPro" id="IPR002033">
    <property type="entry name" value="TatC"/>
</dbReference>
<evidence type="ECO:0000256" key="2">
    <source>
        <dbReference type="ARBA" id="ARBA00022692"/>
    </source>
</evidence>
<keyword evidence="3 5" id="KW-1133">Transmembrane helix</keyword>
<keyword evidence="7" id="KW-1185">Reference proteome</keyword>
<gene>
    <name evidence="5 6" type="primary">tatC</name>
    <name evidence="6" type="ORF">Hgul01_01287</name>
</gene>
<feature type="transmembrane region" description="Helical" evidence="5">
    <location>
        <begin position="164"/>
        <end position="186"/>
    </location>
</feature>
<feature type="transmembrane region" description="Helical" evidence="5">
    <location>
        <begin position="109"/>
        <end position="131"/>
    </location>
</feature>